<feature type="transmembrane region" description="Helical" evidence="1">
    <location>
        <begin position="518"/>
        <end position="540"/>
    </location>
</feature>
<feature type="transmembrane region" description="Helical" evidence="1">
    <location>
        <begin position="54"/>
        <end position="73"/>
    </location>
</feature>
<gene>
    <name evidence="2" type="ORF">Mal48_06370</name>
</gene>
<reference evidence="2 3" key="1">
    <citation type="submission" date="2019-02" db="EMBL/GenBank/DDBJ databases">
        <title>Deep-cultivation of Planctomycetes and their phenomic and genomic characterization uncovers novel biology.</title>
        <authorList>
            <person name="Wiegand S."/>
            <person name="Jogler M."/>
            <person name="Boedeker C."/>
            <person name="Pinto D."/>
            <person name="Vollmers J."/>
            <person name="Rivas-Marin E."/>
            <person name="Kohn T."/>
            <person name="Peeters S.H."/>
            <person name="Heuer A."/>
            <person name="Rast P."/>
            <person name="Oberbeckmann S."/>
            <person name="Bunk B."/>
            <person name="Jeske O."/>
            <person name="Meyerdierks A."/>
            <person name="Storesund J.E."/>
            <person name="Kallscheuer N."/>
            <person name="Luecker S."/>
            <person name="Lage O.M."/>
            <person name="Pohl T."/>
            <person name="Merkel B.J."/>
            <person name="Hornburger P."/>
            <person name="Mueller R.-W."/>
            <person name="Bruemmer F."/>
            <person name="Labrenz M."/>
            <person name="Spormann A.M."/>
            <person name="Op den Camp H."/>
            <person name="Overmann J."/>
            <person name="Amann R."/>
            <person name="Jetten M.S.M."/>
            <person name="Mascher T."/>
            <person name="Medema M.H."/>
            <person name="Devos D.P."/>
            <person name="Kaster A.-K."/>
            <person name="Ovreas L."/>
            <person name="Rohde M."/>
            <person name="Galperin M.Y."/>
            <person name="Jogler C."/>
        </authorList>
    </citation>
    <scope>NUCLEOTIDE SEQUENCE [LARGE SCALE GENOMIC DNA]</scope>
    <source>
        <strain evidence="2 3">Mal48</strain>
    </source>
</reference>
<feature type="transmembrane region" description="Helical" evidence="1">
    <location>
        <begin position="276"/>
        <end position="295"/>
    </location>
</feature>
<keyword evidence="1" id="KW-0472">Membrane</keyword>
<evidence type="ECO:0000313" key="2">
    <source>
        <dbReference type="EMBL" id="QDT31404.1"/>
    </source>
</evidence>
<feature type="transmembrane region" description="Helical" evidence="1">
    <location>
        <begin position="489"/>
        <end position="506"/>
    </location>
</feature>
<feature type="transmembrane region" description="Helical" evidence="1">
    <location>
        <begin position="168"/>
        <end position="188"/>
    </location>
</feature>
<feature type="transmembrane region" description="Helical" evidence="1">
    <location>
        <begin position="460"/>
        <end position="477"/>
    </location>
</feature>
<keyword evidence="1" id="KW-1133">Transmembrane helix</keyword>
<dbReference type="Pfam" id="PF09852">
    <property type="entry name" value="DUF2079"/>
    <property type="match status" value="1"/>
</dbReference>
<protein>
    <recommendedName>
        <fullName evidence="4">DUF2079 domain-containing protein</fullName>
    </recommendedName>
</protein>
<evidence type="ECO:0008006" key="4">
    <source>
        <dbReference type="Google" id="ProtNLM"/>
    </source>
</evidence>
<accession>A0A517QIG8</accession>
<feature type="transmembrane region" description="Helical" evidence="1">
    <location>
        <begin position="119"/>
        <end position="140"/>
    </location>
</feature>
<feature type="transmembrane region" description="Helical" evidence="1">
    <location>
        <begin position="94"/>
        <end position="113"/>
    </location>
</feature>
<feature type="transmembrane region" description="Helical" evidence="1">
    <location>
        <begin position="301"/>
        <end position="319"/>
    </location>
</feature>
<dbReference type="KEGG" id="tpol:Mal48_06370"/>
<feature type="transmembrane region" description="Helical" evidence="1">
    <location>
        <begin position="371"/>
        <end position="394"/>
    </location>
</feature>
<dbReference type="InterPro" id="IPR018650">
    <property type="entry name" value="STSV1_Orf64"/>
</dbReference>
<name>A0A517QIG8_9PLAN</name>
<evidence type="ECO:0000256" key="1">
    <source>
        <dbReference type="SAM" id="Phobius"/>
    </source>
</evidence>
<feature type="transmembrane region" description="Helical" evidence="1">
    <location>
        <begin position="246"/>
        <end position="267"/>
    </location>
</feature>
<organism evidence="2 3">
    <name type="scientific">Thalassoglobus polymorphus</name>
    <dbReference type="NCBI Taxonomy" id="2527994"/>
    <lineage>
        <taxon>Bacteria</taxon>
        <taxon>Pseudomonadati</taxon>
        <taxon>Planctomycetota</taxon>
        <taxon>Planctomycetia</taxon>
        <taxon>Planctomycetales</taxon>
        <taxon>Planctomycetaceae</taxon>
        <taxon>Thalassoglobus</taxon>
    </lineage>
</organism>
<keyword evidence="3" id="KW-1185">Reference proteome</keyword>
<dbReference type="EMBL" id="CP036267">
    <property type="protein sequence ID" value="QDT31404.1"/>
    <property type="molecule type" value="Genomic_DNA"/>
</dbReference>
<sequence>MLGLFVQVLVLMVYALFVLETEMLSSAFISDQLRDSLVHLLGGSVRGLPDGTEVVVSLPGAFLASLLVSLLLNGLNWGANRLRSLGRRQELSHIVLLNALWTLPIFVWIGMWLSRSVSTSFAIFTAGVVNIVLAITLAGWGKVLLLPNEAVQIEVDTSPERKRRDWKFLLLAMSLFTVTFVWMNWALWYNVRIPHGDSVMYEEHLWNLTHGKGFRSYLDQGLFLGEHIQVIHVLLVPLHWLWPSHLLLELAETVALALGAVPTYLIARRRSGSSHVALLIACAYLLYFPVHYLDISIDLKTFRPISFGVPLMLWAINAMEQKHWKQMVTAFVLALACKEDYAIVIAPMGVWCIWNEWTNSRKRGTSIDRKTLAIGATTAVVSTAYLLFVVKLAIPWFRDGETVHYARYFEAFGETPTEIVLTMITNPQLLFMELVTVGAVIYFLRLIVPLGMPIRGWSQLLVGAPVFILLCLNNLAMQPPGPYHHFHAPLVPILVWAKCVVIGSAIESASAMNRRAVWIFSCAFSTSLLFSFSPLSIQFWDPGQEMYWRNQYVQDERARQFRKVLEKLPQSARIASTDYVHSYLTHYERSYDYSKYPRAVADYEDKVPDDTDYIVIDRRHKYSRGEYDDLDLIRELQREPEKWDLLPDETHGYFAILKRRKPAGE</sequence>
<keyword evidence="1" id="KW-0812">Transmembrane</keyword>
<dbReference type="Proteomes" id="UP000315724">
    <property type="component" value="Chromosome"/>
</dbReference>
<evidence type="ECO:0000313" key="3">
    <source>
        <dbReference type="Proteomes" id="UP000315724"/>
    </source>
</evidence>
<feature type="transmembrane region" description="Helical" evidence="1">
    <location>
        <begin position="429"/>
        <end position="448"/>
    </location>
</feature>
<proteinExistence type="predicted"/>
<dbReference type="AlphaFoldDB" id="A0A517QIG8"/>